<dbReference type="EMBL" id="JZKH01000125">
    <property type="protein sequence ID" value="KJS58262.1"/>
    <property type="molecule type" value="Genomic_DNA"/>
</dbReference>
<dbReference type="RefSeq" id="WP_045704520.1">
    <property type="nucleotide sequence ID" value="NZ_JZKH01000125.1"/>
</dbReference>
<organism evidence="2 3">
    <name type="scientific">Streptomyces rubellomurinus (strain ATCC 31215)</name>
    <dbReference type="NCBI Taxonomy" id="359131"/>
    <lineage>
        <taxon>Bacteria</taxon>
        <taxon>Bacillati</taxon>
        <taxon>Actinomycetota</taxon>
        <taxon>Actinomycetes</taxon>
        <taxon>Kitasatosporales</taxon>
        <taxon>Streptomycetaceae</taxon>
        <taxon>Streptomyces</taxon>
    </lineage>
</organism>
<dbReference type="OrthoDB" id="3667154at2"/>
<dbReference type="AlphaFoldDB" id="A0A0F2T940"/>
<comment type="caution">
    <text evidence="2">The sequence shown here is derived from an EMBL/GenBank/DDBJ whole genome shotgun (WGS) entry which is preliminary data.</text>
</comment>
<feature type="compositionally biased region" description="Low complexity" evidence="1">
    <location>
        <begin position="217"/>
        <end position="229"/>
    </location>
</feature>
<evidence type="ECO:0000256" key="1">
    <source>
        <dbReference type="SAM" id="MobiDB-lite"/>
    </source>
</evidence>
<evidence type="ECO:0008006" key="4">
    <source>
        <dbReference type="Google" id="ProtNLM"/>
    </source>
</evidence>
<dbReference type="Proteomes" id="UP000033699">
    <property type="component" value="Unassembled WGS sequence"/>
</dbReference>
<dbReference type="PATRIC" id="fig|359131.3.peg.1310"/>
<feature type="compositionally biased region" description="Low complexity" evidence="1">
    <location>
        <begin position="166"/>
        <end position="178"/>
    </location>
</feature>
<keyword evidence="3" id="KW-1185">Reference proteome</keyword>
<sequence>MARIRTIKPEYPVSEDLASVSLTAERTFVCLLTQADDEGRHRDNAAVLNGALWSLRPEHTALDTEDELRQLTETGLICRYTGCDGRQYLHATKWHEHQKISHPTPSRLPSCPVHEPAGWCGKCKAKGKGCARPAPENFRSLPEPLATLAETVPAQRPFSADAESTPAAALPVPDAAAPSESAGQTASPESLRRAPENVVPGPWTLDHGSTPEGGGFAAPTPAPSSAAPERVGPVLVAAPTGKPSVNAGDLVAEYVAGCPKPVPANVRGHLGKVIKDLLDGGTGDDDIRAGLRLYAAKPMSPSVLPSMVHEAINAQPAGATRAGQSAARAPYRPFANPADARDYYEGDL</sequence>
<evidence type="ECO:0000313" key="3">
    <source>
        <dbReference type="Proteomes" id="UP000033699"/>
    </source>
</evidence>
<accession>A0A0F2T940</accession>
<reference evidence="2 3" key="1">
    <citation type="submission" date="2015-02" db="EMBL/GenBank/DDBJ databases">
        <authorList>
            <person name="Ju K.-S."/>
            <person name="Doroghazi J.R."/>
            <person name="Metcalf W."/>
        </authorList>
    </citation>
    <scope>NUCLEOTIDE SEQUENCE [LARGE SCALE GENOMIC DNA]</scope>
    <source>
        <strain evidence="2 3">ATCC 31215</strain>
    </source>
</reference>
<feature type="region of interest" description="Disordered" evidence="1">
    <location>
        <begin position="156"/>
        <end position="229"/>
    </location>
</feature>
<proteinExistence type="predicted"/>
<protein>
    <recommendedName>
        <fullName evidence="4">Phage or prophage related protein</fullName>
    </recommendedName>
</protein>
<evidence type="ECO:0000313" key="2">
    <source>
        <dbReference type="EMBL" id="KJS58262.1"/>
    </source>
</evidence>
<name>A0A0F2T940_STRR3</name>
<gene>
    <name evidence="2" type="ORF">VM95_34495</name>
</gene>